<proteinExistence type="predicted"/>
<dbReference type="RefSeq" id="WP_088521258.1">
    <property type="nucleotide sequence ID" value="NZ_FYDG01000007.1"/>
</dbReference>
<evidence type="ECO:0000313" key="2">
    <source>
        <dbReference type="Proteomes" id="UP000198418"/>
    </source>
</evidence>
<accession>A0A212RSN7</accession>
<dbReference type="EMBL" id="FYDG01000007">
    <property type="protein sequence ID" value="SNB75653.1"/>
    <property type="molecule type" value="Genomic_DNA"/>
</dbReference>
<sequence length="105" mass="10927">MAFNIKSERDEFQTSVDEAVNALRAALAEVASAASDRKEDAAEAVRRAGARAFDRFDDLADDAKTYADQGASILSKSVASNPLAALALAAGAGFLLAQLSRGEHG</sequence>
<evidence type="ECO:0008006" key="3">
    <source>
        <dbReference type="Google" id="ProtNLM"/>
    </source>
</evidence>
<dbReference type="AlphaFoldDB" id="A0A212RSN7"/>
<organism evidence="1 2">
    <name type="scientific">Rhodoblastus acidophilus</name>
    <name type="common">Rhodopseudomonas acidophila</name>
    <dbReference type="NCBI Taxonomy" id="1074"/>
    <lineage>
        <taxon>Bacteria</taxon>
        <taxon>Pseudomonadati</taxon>
        <taxon>Pseudomonadota</taxon>
        <taxon>Alphaproteobacteria</taxon>
        <taxon>Hyphomicrobiales</taxon>
        <taxon>Rhodoblastaceae</taxon>
        <taxon>Rhodoblastus</taxon>
    </lineage>
</organism>
<gene>
    <name evidence="1" type="ORF">SAMN06265338_10716</name>
</gene>
<evidence type="ECO:0000313" key="1">
    <source>
        <dbReference type="EMBL" id="SNB75653.1"/>
    </source>
</evidence>
<keyword evidence="2" id="KW-1185">Reference proteome</keyword>
<protein>
    <recommendedName>
        <fullName evidence="3">DUF883 family protein</fullName>
    </recommendedName>
</protein>
<reference evidence="2" key="1">
    <citation type="submission" date="2017-06" db="EMBL/GenBank/DDBJ databases">
        <authorList>
            <person name="Varghese N."/>
            <person name="Submissions S."/>
        </authorList>
    </citation>
    <scope>NUCLEOTIDE SEQUENCE [LARGE SCALE GENOMIC DNA]</scope>
    <source>
        <strain evidence="2">DSM 137</strain>
    </source>
</reference>
<dbReference type="Proteomes" id="UP000198418">
    <property type="component" value="Unassembled WGS sequence"/>
</dbReference>
<name>A0A212RSN7_RHOAC</name>